<proteinExistence type="predicted"/>
<reference evidence="1 2" key="1">
    <citation type="submission" date="2016-09" db="EMBL/GenBank/DDBJ databases">
        <authorList>
            <person name="Capua I."/>
            <person name="De Benedictis P."/>
            <person name="Joannis T."/>
            <person name="Lombin L.H."/>
            <person name="Cattoli G."/>
        </authorList>
    </citation>
    <scope>NUCLEOTIDE SEQUENCE [LARGE SCALE GENOMIC DNA]</scope>
    <source>
        <strain evidence="1 2">A7P-90m</strain>
    </source>
</reference>
<dbReference type="OrthoDB" id="1068999at2"/>
<name>A0A1G6MCB2_9BACT</name>
<evidence type="ECO:0000313" key="1">
    <source>
        <dbReference type="EMBL" id="SDC52884.1"/>
    </source>
</evidence>
<protein>
    <submittedName>
        <fullName evidence="1">Uncharacterized protein</fullName>
    </submittedName>
</protein>
<sequence length="156" mass="17874">MAKKTAGKKEWTKKELERIRSLMEDLYINKSYSLAQLIGEWDVSAQTLAKWKKGKPGEKTWDERKAFNDLTPIKLREVLLEEALNIAGGHEPKLKADALSKVMAAIDKLDGTVNPRVISSALMSFNNWLVDIDPAKANEFTKFQRMYLQHYISTFQ</sequence>
<accession>A0A1G6MCB2</accession>
<keyword evidence="2" id="KW-1185">Reference proteome</keyword>
<organism evidence="1 2">
    <name type="scientific">Williamwhitmania taraxaci</name>
    <dbReference type="NCBI Taxonomy" id="1640674"/>
    <lineage>
        <taxon>Bacteria</taxon>
        <taxon>Pseudomonadati</taxon>
        <taxon>Bacteroidota</taxon>
        <taxon>Bacteroidia</taxon>
        <taxon>Bacteroidales</taxon>
        <taxon>Williamwhitmaniaceae</taxon>
        <taxon>Williamwhitmania</taxon>
    </lineage>
</organism>
<dbReference type="STRING" id="1640674.SAMN05216323_103528"/>
<dbReference type="Proteomes" id="UP000199452">
    <property type="component" value="Unassembled WGS sequence"/>
</dbReference>
<dbReference type="AlphaFoldDB" id="A0A1G6MCB2"/>
<evidence type="ECO:0000313" key="2">
    <source>
        <dbReference type="Proteomes" id="UP000199452"/>
    </source>
</evidence>
<dbReference type="RefSeq" id="WP_092438607.1">
    <property type="nucleotide sequence ID" value="NZ_FMYP01000035.1"/>
</dbReference>
<gene>
    <name evidence="1" type="ORF">SAMN05216323_103528</name>
</gene>
<dbReference type="EMBL" id="FMYP01000035">
    <property type="protein sequence ID" value="SDC52884.1"/>
    <property type="molecule type" value="Genomic_DNA"/>
</dbReference>